<evidence type="ECO:0000313" key="1">
    <source>
        <dbReference type="EMBL" id="KAF6760435.1"/>
    </source>
</evidence>
<gene>
    <name evidence="1" type="ORF">DFP72DRAFT_882183</name>
</gene>
<sequence length="480" mass="53338">MSLPSYEMPIHDLSVLKDWDNFTPSTVRYTTPPLEILEDVDVTEFLGCLERIKLDGSPLGGYVFSGAPSPGLVFNKKVLSVPLRRSDIKSLVTEAKHVKKHIHEIDVAKIESTNPAWEKAAKKGIETAMERLSIDPKLCIWKAANTTVITSPKTPPTEGTVSMNLHPVSNDHFASVFVFLPSSRSRASMEVRHRSMYGTHNLSLSCMFEPHFVACYTGVDSAIVKLSPGEPVVHLTYHLMKKSPQGASLRLLRDIVTFEPRQEVINALAGWAHTLASDSKLQCDIPSGHLLYQLNECYNRPGDKTFIDATGIANPEDRLVLSHLAPAAKYYGFKILFAHASIWESASFPGEGQGYDSDSNWDECLDEKDYNFEDGDSEPDRTETEVVLTELDGREIEDSDFRMKIEELLGDIVNYPEQWDNGSAILNCRINTQPFEGKELSVDEPGDRVWDSNPVIVTCGKRASFLVVVPPAPSTNEAAL</sequence>
<reference evidence="1 2" key="1">
    <citation type="submission" date="2020-07" db="EMBL/GenBank/DDBJ databases">
        <title>Comparative genomics of pyrophilous fungi reveals a link between fire events and developmental genes.</title>
        <authorList>
            <consortium name="DOE Joint Genome Institute"/>
            <person name="Steindorff A.S."/>
            <person name="Carver A."/>
            <person name="Calhoun S."/>
            <person name="Stillman K."/>
            <person name="Liu H."/>
            <person name="Lipzen A."/>
            <person name="Pangilinan J."/>
            <person name="Labutti K."/>
            <person name="Bruns T.D."/>
            <person name="Grigoriev I.V."/>
        </authorList>
    </citation>
    <scope>NUCLEOTIDE SEQUENCE [LARGE SCALE GENOMIC DNA]</scope>
    <source>
        <strain evidence="1 2">CBS 144469</strain>
    </source>
</reference>
<dbReference type="OrthoDB" id="2874010at2759"/>
<dbReference type="Proteomes" id="UP000521943">
    <property type="component" value="Unassembled WGS sequence"/>
</dbReference>
<name>A0A8H6I7N9_9AGAR</name>
<dbReference type="AlphaFoldDB" id="A0A8H6I7N9"/>
<organism evidence="1 2">
    <name type="scientific">Ephemerocybe angulata</name>
    <dbReference type="NCBI Taxonomy" id="980116"/>
    <lineage>
        <taxon>Eukaryota</taxon>
        <taxon>Fungi</taxon>
        <taxon>Dikarya</taxon>
        <taxon>Basidiomycota</taxon>
        <taxon>Agaricomycotina</taxon>
        <taxon>Agaricomycetes</taxon>
        <taxon>Agaricomycetidae</taxon>
        <taxon>Agaricales</taxon>
        <taxon>Agaricineae</taxon>
        <taxon>Psathyrellaceae</taxon>
        <taxon>Ephemerocybe</taxon>
    </lineage>
</organism>
<comment type="caution">
    <text evidence="1">The sequence shown here is derived from an EMBL/GenBank/DDBJ whole genome shotgun (WGS) entry which is preliminary data.</text>
</comment>
<accession>A0A8H6I7N9</accession>
<evidence type="ECO:0000313" key="2">
    <source>
        <dbReference type="Proteomes" id="UP000521943"/>
    </source>
</evidence>
<protein>
    <submittedName>
        <fullName evidence="1">Uncharacterized protein</fullName>
    </submittedName>
</protein>
<proteinExistence type="predicted"/>
<dbReference type="EMBL" id="JACGCI010000012">
    <property type="protein sequence ID" value="KAF6760435.1"/>
    <property type="molecule type" value="Genomic_DNA"/>
</dbReference>
<keyword evidence="2" id="KW-1185">Reference proteome</keyword>